<comment type="caution">
    <text evidence="2">The sequence shown here is derived from an EMBL/GenBank/DDBJ whole genome shotgun (WGS) entry which is preliminary data.</text>
</comment>
<evidence type="ECO:0000256" key="1">
    <source>
        <dbReference type="SAM" id="Phobius"/>
    </source>
</evidence>
<sequence>MTGTRTPVVRSEPAVTIGSLSAVISAVIALVVVLGVNLPEGLEAAIIGVVAAAGPIVAGLISRTKVTANSNVVESIRGATVVAGQASELATGTKVRDVGALEGVPDAEAALTADEAGQVDQAVRAHTHRAGDDG</sequence>
<keyword evidence="1" id="KW-1133">Transmembrane helix</keyword>
<keyword evidence="1" id="KW-0472">Membrane</keyword>
<reference evidence="2 3" key="1">
    <citation type="submission" date="2018-05" db="EMBL/GenBank/DDBJ databases">
        <title>Brachybacterium sp. M1HQ-2T, whole genome shotgun sequence.</title>
        <authorList>
            <person name="Tuo L."/>
        </authorList>
    </citation>
    <scope>NUCLEOTIDE SEQUENCE [LARGE SCALE GENOMIC DNA]</scope>
    <source>
        <strain evidence="2 3">M1HQ-2</strain>
    </source>
</reference>
<gene>
    <name evidence="2" type="ORF">DEO23_13965</name>
</gene>
<evidence type="ECO:0008006" key="4">
    <source>
        <dbReference type="Google" id="ProtNLM"/>
    </source>
</evidence>
<keyword evidence="3" id="KW-1185">Reference proteome</keyword>
<evidence type="ECO:0000313" key="2">
    <source>
        <dbReference type="EMBL" id="PWH05182.1"/>
    </source>
</evidence>
<protein>
    <recommendedName>
        <fullName evidence="4">Holin</fullName>
    </recommendedName>
</protein>
<feature type="transmembrane region" description="Helical" evidence="1">
    <location>
        <begin position="42"/>
        <end position="61"/>
    </location>
</feature>
<dbReference type="AlphaFoldDB" id="A0A2U2RH35"/>
<dbReference type="EMBL" id="QFKX01000006">
    <property type="protein sequence ID" value="PWH05182.1"/>
    <property type="molecule type" value="Genomic_DNA"/>
</dbReference>
<dbReference type="RefSeq" id="WP_109276644.1">
    <property type="nucleotide sequence ID" value="NZ_QFKX01000006.1"/>
</dbReference>
<evidence type="ECO:0000313" key="3">
    <source>
        <dbReference type="Proteomes" id="UP000245590"/>
    </source>
</evidence>
<keyword evidence="1" id="KW-0812">Transmembrane</keyword>
<name>A0A2U2RH35_9MICO</name>
<dbReference type="Proteomes" id="UP000245590">
    <property type="component" value="Unassembled WGS sequence"/>
</dbReference>
<accession>A0A2U2RH35</accession>
<feature type="transmembrane region" description="Helical" evidence="1">
    <location>
        <begin position="14"/>
        <end position="36"/>
    </location>
</feature>
<organism evidence="2 3">
    <name type="scientific">Brachybacterium endophyticum</name>
    <dbReference type="NCBI Taxonomy" id="2182385"/>
    <lineage>
        <taxon>Bacteria</taxon>
        <taxon>Bacillati</taxon>
        <taxon>Actinomycetota</taxon>
        <taxon>Actinomycetes</taxon>
        <taxon>Micrococcales</taxon>
        <taxon>Dermabacteraceae</taxon>
        <taxon>Brachybacterium</taxon>
    </lineage>
</organism>
<proteinExistence type="predicted"/>